<organism evidence="1 2">
    <name type="scientific">Culter alburnus</name>
    <name type="common">Topmouth culter</name>
    <dbReference type="NCBI Taxonomy" id="194366"/>
    <lineage>
        <taxon>Eukaryota</taxon>
        <taxon>Metazoa</taxon>
        <taxon>Chordata</taxon>
        <taxon>Craniata</taxon>
        <taxon>Vertebrata</taxon>
        <taxon>Euteleostomi</taxon>
        <taxon>Actinopterygii</taxon>
        <taxon>Neopterygii</taxon>
        <taxon>Teleostei</taxon>
        <taxon>Ostariophysi</taxon>
        <taxon>Cypriniformes</taxon>
        <taxon>Xenocyprididae</taxon>
        <taxon>Xenocypridinae</taxon>
        <taxon>Culter</taxon>
    </lineage>
</organism>
<sequence length="230" mass="26297">MSIPYSISLRTNSTDPNSLTKQRGFLDLSPVGSASVNESPPPLKIWINDPIQRQRIERLFPLIDALQVYPAVVGENLLKVLLSDLHDRNDRLNIQALKEQTPPLLAKLIGCRTKQQFCRELSERKAFNHPLTFGRAVELAQSAGHDVSQCLIEGMQKYKYFPYITYWDEKRHPKAKWKKRDYIQLLNNGEAPSPAADTAAVICDVCAEIERWSLCYSSNIQRYRRAECHG</sequence>
<protein>
    <submittedName>
        <fullName evidence="1">Uncharacterized protein</fullName>
    </submittedName>
</protein>
<proteinExistence type="predicted"/>
<dbReference type="EMBL" id="JAWDJR010000014">
    <property type="protein sequence ID" value="KAK9963381.1"/>
    <property type="molecule type" value="Genomic_DNA"/>
</dbReference>
<accession>A0AAW1ZQ07</accession>
<comment type="caution">
    <text evidence="1">The sequence shown here is derived from an EMBL/GenBank/DDBJ whole genome shotgun (WGS) entry which is preliminary data.</text>
</comment>
<dbReference type="Proteomes" id="UP001479290">
    <property type="component" value="Unassembled WGS sequence"/>
</dbReference>
<evidence type="ECO:0000313" key="2">
    <source>
        <dbReference type="Proteomes" id="UP001479290"/>
    </source>
</evidence>
<reference evidence="1 2" key="1">
    <citation type="submission" date="2024-05" db="EMBL/GenBank/DDBJ databases">
        <title>A high-quality chromosomal-level genome assembly of Topmouth culter (Culter alburnus).</title>
        <authorList>
            <person name="Zhao H."/>
        </authorList>
    </citation>
    <scope>NUCLEOTIDE SEQUENCE [LARGE SCALE GENOMIC DNA]</scope>
    <source>
        <strain evidence="1">CATC2023</strain>
        <tissue evidence="1">Muscle</tissue>
    </source>
</reference>
<keyword evidence="2" id="KW-1185">Reference proteome</keyword>
<gene>
    <name evidence="1" type="ORF">ABG768_006571</name>
</gene>
<dbReference type="AlphaFoldDB" id="A0AAW1ZQ07"/>
<name>A0AAW1ZQ07_CULAL</name>
<evidence type="ECO:0000313" key="1">
    <source>
        <dbReference type="EMBL" id="KAK9963381.1"/>
    </source>
</evidence>